<dbReference type="PROSITE" id="PS50184">
    <property type="entry name" value="VWFC_2"/>
    <property type="match status" value="1"/>
</dbReference>
<feature type="region of interest" description="Disordered" evidence="4">
    <location>
        <begin position="1827"/>
        <end position="1877"/>
    </location>
</feature>
<reference evidence="7" key="1">
    <citation type="journal article" date="2016" name="Insect Biochem. Mol. Biol.">
        <title>Multifaceted biological insights from a draft genome sequence of the tobacco hornworm moth, Manduca sexta.</title>
        <authorList>
            <person name="Kanost M.R."/>
            <person name="Arrese E.L."/>
            <person name="Cao X."/>
            <person name="Chen Y.R."/>
            <person name="Chellapilla S."/>
            <person name="Goldsmith M.R."/>
            <person name="Grosse-Wilde E."/>
            <person name="Heckel D.G."/>
            <person name="Herndon N."/>
            <person name="Jiang H."/>
            <person name="Papanicolaou A."/>
            <person name="Qu J."/>
            <person name="Soulages J.L."/>
            <person name="Vogel H."/>
            <person name="Walters J."/>
            <person name="Waterhouse R.M."/>
            <person name="Ahn S.J."/>
            <person name="Almeida F.C."/>
            <person name="An C."/>
            <person name="Aqrawi P."/>
            <person name="Bretschneider A."/>
            <person name="Bryant W.B."/>
            <person name="Bucks S."/>
            <person name="Chao H."/>
            <person name="Chevignon G."/>
            <person name="Christen J.M."/>
            <person name="Clarke D.F."/>
            <person name="Dittmer N.T."/>
            <person name="Ferguson L.C.F."/>
            <person name="Garavelou S."/>
            <person name="Gordon K.H.J."/>
            <person name="Gunaratna R.T."/>
            <person name="Han Y."/>
            <person name="Hauser F."/>
            <person name="He Y."/>
            <person name="Heidel-Fischer H."/>
            <person name="Hirsh A."/>
            <person name="Hu Y."/>
            <person name="Jiang H."/>
            <person name="Kalra D."/>
            <person name="Klinner C."/>
            <person name="Konig C."/>
            <person name="Kovar C."/>
            <person name="Kroll A.R."/>
            <person name="Kuwar S.S."/>
            <person name="Lee S.L."/>
            <person name="Lehman R."/>
            <person name="Li K."/>
            <person name="Li Z."/>
            <person name="Liang H."/>
            <person name="Lovelace S."/>
            <person name="Lu Z."/>
            <person name="Mansfield J.H."/>
            <person name="McCulloch K.J."/>
            <person name="Mathew T."/>
            <person name="Morton B."/>
            <person name="Muzny D.M."/>
            <person name="Neunemann D."/>
            <person name="Ongeri F."/>
            <person name="Pauchet Y."/>
            <person name="Pu L.L."/>
            <person name="Pyrousis I."/>
            <person name="Rao X.J."/>
            <person name="Redding A."/>
            <person name="Roesel C."/>
            <person name="Sanchez-Gracia A."/>
            <person name="Schaack S."/>
            <person name="Shukla A."/>
            <person name="Tetreau G."/>
            <person name="Wang Y."/>
            <person name="Xiong G.H."/>
            <person name="Traut W."/>
            <person name="Walsh T.K."/>
            <person name="Worley K.C."/>
            <person name="Wu D."/>
            <person name="Wu W."/>
            <person name="Wu Y.Q."/>
            <person name="Zhang X."/>
            <person name="Zou Z."/>
            <person name="Zucker H."/>
            <person name="Briscoe A.D."/>
            <person name="Burmester T."/>
            <person name="Clem R.J."/>
            <person name="Feyereisen R."/>
            <person name="Grimmelikhuijzen C.J.P."/>
            <person name="Hamodrakas S.J."/>
            <person name="Hansson B.S."/>
            <person name="Huguet E."/>
            <person name="Jermiin L.S."/>
            <person name="Lan Q."/>
            <person name="Lehman H.K."/>
            <person name="Lorenzen M."/>
            <person name="Merzendorfer H."/>
            <person name="Michalopoulos I."/>
            <person name="Morton D.B."/>
            <person name="Muthukrishnan S."/>
            <person name="Oakeshott J.G."/>
            <person name="Palmer W."/>
            <person name="Park Y."/>
            <person name="Passarelli A.L."/>
            <person name="Rozas J."/>
            <person name="Schwartz L.M."/>
            <person name="Smith W."/>
            <person name="Southgate A."/>
            <person name="Vilcinskas A."/>
            <person name="Vogt R."/>
            <person name="Wang P."/>
            <person name="Werren J."/>
            <person name="Yu X.Q."/>
            <person name="Zhou J.J."/>
            <person name="Brown S.J."/>
            <person name="Scherer S.E."/>
            <person name="Richards S."/>
            <person name="Blissard G.W."/>
        </authorList>
    </citation>
    <scope>NUCLEOTIDE SEQUENCE</scope>
</reference>
<feature type="compositionally biased region" description="Polar residues" evidence="4">
    <location>
        <begin position="402"/>
        <end position="414"/>
    </location>
</feature>
<keyword evidence="3 5" id="KW-0732">Signal</keyword>
<feature type="compositionally biased region" description="Basic and acidic residues" evidence="4">
    <location>
        <begin position="1077"/>
        <end position="1088"/>
    </location>
</feature>
<feature type="region of interest" description="Disordered" evidence="4">
    <location>
        <begin position="2376"/>
        <end position="2396"/>
    </location>
</feature>
<feature type="compositionally biased region" description="Basic and acidic residues" evidence="4">
    <location>
        <begin position="2481"/>
        <end position="2490"/>
    </location>
</feature>
<feature type="signal peptide" evidence="5">
    <location>
        <begin position="1"/>
        <end position="22"/>
    </location>
</feature>
<proteinExistence type="predicted"/>
<name>A0A921ZIT7_MANSE</name>
<evidence type="ECO:0000256" key="2">
    <source>
        <dbReference type="ARBA" id="ARBA00022525"/>
    </source>
</evidence>
<feature type="compositionally biased region" description="Polar residues" evidence="4">
    <location>
        <begin position="704"/>
        <end position="716"/>
    </location>
</feature>
<feature type="region of interest" description="Disordered" evidence="4">
    <location>
        <begin position="2643"/>
        <end position="2746"/>
    </location>
</feature>
<feature type="region of interest" description="Disordered" evidence="4">
    <location>
        <begin position="2112"/>
        <end position="2144"/>
    </location>
</feature>
<feature type="compositionally biased region" description="Basic and acidic residues" evidence="4">
    <location>
        <begin position="1697"/>
        <end position="1714"/>
    </location>
</feature>
<evidence type="ECO:0000256" key="5">
    <source>
        <dbReference type="SAM" id="SignalP"/>
    </source>
</evidence>
<evidence type="ECO:0000256" key="3">
    <source>
        <dbReference type="ARBA" id="ARBA00022729"/>
    </source>
</evidence>
<feature type="compositionally biased region" description="Basic and acidic residues" evidence="4">
    <location>
        <begin position="431"/>
        <end position="445"/>
    </location>
</feature>
<feature type="compositionally biased region" description="Polar residues" evidence="4">
    <location>
        <begin position="2643"/>
        <end position="2658"/>
    </location>
</feature>
<comment type="caution">
    <text evidence="7">The sequence shown here is derived from an EMBL/GenBank/DDBJ whole genome shotgun (WGS) entry which is preliminary data.</text>
</comment>
<gene>
    <name evidence="7" type="ORF">O3G_MSEX011057</name>
</gene>
<feature type="region of interest" description="Disordered" evidence="4">
    <location>
        <begin position="2479"/>
        <end position="2498"/>
    </location>
</feature>
<feature type="compositionally biased region" description="Basic and acidic residues" evidence="4">
    <location>
        <begin position="330"/>
        <end position="364"/>
    </location>
</feature>
<evidence type="ECO:0000256" key="1">
    <source>
        <dbReference type="ARBA" id="ARBA00004613"/>
    </source>
</evidence>
<feature type="region of interest" description="Disordered" evidence="4">
    <location>
        <begin position="919"/>
        <end position="940"/>
    </location>
</feature>
<feature type="compositionally biased region" description="Basic and acidic residues" evidence="4">
    <location>
        <begin position="1831"/>
        <end position="1843"/>
    </location>
</feature>
<dbReference type="Gene3D" id="2.10.70.10">
    <property type="entry name" value="Complement Module, domain 1"/>
    <property type="match status" value="1"/>
</dbReference>
<feature type="compositionally biased region" description="Polar residues" evidence="4">
    <location>
        <begin position="1715"/>
        <end position="1733"/>
    </location>
</feature>
<feature type="region of interest" description="Disordered" evidence="4">
    <location>
        <begin position="653"/>
        <end position="682"/>
    </location>
</feature>
<dbReference type="SUPFAM" id="SSF57603">
    <property type="entry name" value="FnI-like domain"/>
    <property type="match status" value="6"/>
</dbReference>
<feature type="region of interest" description="Disordered" evidence="4">
    <location>
        <begin position="800"/>
        <end position="851"/>
    </location>
</feature>
<evidence type="ECO:0000313" key="7">
    <source>
        <dbReference type="EMBL" id="KAG6458803.1"/>
    </source>
</evidence>
<dbReference type="EMBL" id="JH668596">
    <property type="protein sequence ID" value="KAG6458802.1"/>
    <property type="molecule type" value="Genomic_DNA"/>
</dbReference>
<sequence length="2910" mass="319931">MERRRAAGALLALAACILCTAAAPTASNHTALNLYDAEPEGCYYNFQHYGEGDRIMTNEPCLNCTCHNRMLMCYLRVCPFTKPIGQDCTVEKRADQCCPIVTCPDVPVDLLTLTSTTSPAEYGATGVGKLDKYGCSINGKYFPEGSKVPPTPNKPCEHCYCIRNMTTCVMQECTLHVDGCTPIYHKDVCCPVRYSCDHPEDEILLLDDKTTTVRPTPGFLLTTTTNSPVTQFTQDCVHDDQIFADGALIKTEKACEHCYCMKGDIVCVVQECGTPMENEGKNCTSLPPREGQCCPDTYICEGDELNTEYPMDLITENIIEDLTTLSPPRRVSEGSGYRKEPDNIDDMESHPTESTHEGSGDALESDHTIQISDMSTTEDNTNYIYSTIPSLDNADKEDFEQDTSAKPSDETPSITDLEDGFKTTTSSGVQHEIKQDENVEPDRVESSTSGMASYDHKLETSPPEEQAVIDKEKINVPEDKVRLTTMPSILEEKESTTASKSYEENIATNAFTVQHDVHISTTIHPILEDEGITTESDREQQTIVPGSFEEHSHDLGLHTASTTSAPFLEEVERIPTGTYEQHVVTDEITEGDTEDTTKDRTDAITTPIYEDSDNLIDIHKHKDHSTETQSTLIPKLDEFAHSTTIVPSIEEAEKTSTKIPEDLTTSKPSEETFGEDKFVPTSTYQPITNESLEAITATSEEHLATTQESSDSQKTAVDTEKSQTVKYEQVTEKNTYDDHANIPTTASAPVIEEDSKASEVPESVTSEATGSEITDEYDTVSTIAPNYHDHLTTTENKDIVESQEKASESSTKPTFIKEGEKESTQDVSYDISTEKHPEQETYESQKPVGTNAPISEDAEIATTEFVKDQDFVTTGIVEQDSVKPSNYVPSTSSTPFLEEIEKLTTEISQGHVVTDVITEKEDFKPPKQETSDTESPPALDIEDITTSVPDRGLNTIPSGIVEAEESSKTSEITTPINDLQDKDIHATEGLISDKETQGDVYSTVASSIPDDSIVKDDKAVATTEPLPRKEDEHHVEIVSPKEPELVTEVSRESFPTTESLDQQETKSPSQSSTEETPEIHENIPHEEATVEAQTEENITEKGMKPDIVELVVPTTQITPNAPEVTTINLGENEIDEDNLLSPGRIPGEGDCLLNGVTYKNESSVPNTNKCHSNCRCISSIVKCSPIICSAPPEYIENCQPIYDSPDACCPTYVCDQFRETLPPMPHIHITTTELPQQPSIECRGDQCEVHEDKIHPVESPAVCANNDCGSEADKKTDISSCGPHGCVESPETPECTNDDCKHPPTNVPLETQCESGNCESSPANLPQTPECENGVCKDEKVPEIIPESCTEEGGCKGTDVNVIQDCADESCRRKETSDIEKKPSLCAGPHCEKETPIQEPIETSTLGETIEIKTESPELDISDSITTEDALHDTIAPEKHEVVTEINAYDTTISIDSHKEPISPGIQEEPKLPELLSTEKEFITETYTKSPPLATDIIALSTKIPEEYVTESDKDVLQTKIPEDVTQTQQIITETSKVQYEDQSTFETSKDVDEAHTEPTKYVPDTEENTIKVMTNDEIPTEQPIVVETNEILDTTSKPEVSEPEKLTTQIPEHGISEVTESQVTELQEGTTLSETPIVEHEKYTQAPVYDVSKSKVVTPQTEVETGEEVTTEYISGPKGTTLAPTDLHVTQEESDEKVTKMEIEKGNDEKFTKSQESATESQAISSEFSTQEYTEDNLPHPIPDEEHALPTESSAATTEQDLKATDKVTHVTDENVVHPEANQTQKPDKEYDVGTELPVAFITETIGSISEPSITKHEEHTEHVLISTPSEERESEIQKDTDVGSTLTPHTDKDETINTIPEQEATEASPGEPHKNYEEIFPVTSDHDISTESIVLPVTTDSSRITETPQGVDDESVQTGEPETTSAYAEHVIMEHVTLPEKATEIPEILSHKKEHSSETPMVSESGTEKPTEAEETIKQEEPSADKTVSSITAEPESQTELSETVTEEHRPTVIDETTDTEIVKEKTEKPTLVPETEATYASGLDKSTEHIQTVTVLPESQELFIPVKTETTTILTPIEKETASGLTEIISVTEKADDVHINIGKVEGSTDKPIFEGTSPQSYAPETQEPENRYTEKVPTGSFDSTTKTLEAITTEPSNILVDISTLAAPEIHETIPAMEEEIHTKAPEIQDTTKILAVDISKDKEVTTEMAVEHNTEEDLVTKIQDDVTEHQEIITNVPEIDTSMSSHEPSEAPEVSDTIVTEPQDINKVSDEAQVTELQTPSTETEYSRTTEQPEKEEHIKQIGDLPTTDAPKAPTEVLTILEVHTTSPDLQATVGESVSTDREEITLSSASPDITEKVSVTVTESDHLVTTVPESSSIKSEEPSTSLPHDAFTHHEITPTISSESITEEIIEGSSRIPDLEKVEHEEPITKAPEPAANVDDVTPSDDSHTVLQETATEKGEDVEVSTEPLLQTVSESHDQSERPKPTSVPVPDLLETTPYLVELQEHTHMTIQEVTTSSPIEKEIITEQIVTEKIGNEHAVSEITTEAYVNKQTEIQEPTKHYEESSTLLETLEKTTQATQLKDEQSIPTIQPVQLDVKETTIYKDKDLTTLAPTQLTEVEKEATPEAVVTDNIEKTVTTSEKPVQSDLTVGITTPEEATVLSTEKSDKTEELPTQSPVIIDKITKPEEKPVELPTPLPDLSKPGTSDSQPTDEVPIPDEETHFPSSGSSGYGGEPDYVEEDQAFGPGTCRYGGKVYVSAQQIPRDDPCDFCFCFRSDIICLQQSCPPPIHGCHEEPIQGFCCPRYECPVSMATTLNVTTTTTTTTTTLPPHFPTHSYKGAAQRRGCQIKGHTYKVGEVVRSSSGPCLHCTCGGDGQMKCDPKACTPEPMLRQMIAAAVSAKRRR</sequence>
<feature type="compositionally biased region" description="Basic and acidic residues" evidence="4">
    <location>
        <begin position="1968"/>
        <end position="1986"/>
    </location>
</feature>
<feature type="region of interest" description="Disordered" evidence="4">
    <location>
        <begin position="388"/>
        <end position="466"/>
    </location>
</feature>
<feature type="region of interest" description="Disordered" evidence="4">
    <location>
        <begin position="1693"/>
        <end position="1760"/>
    </location>
</feature>
<feature type="compositionally biased region" description="Low complexity" evidence="4">
    <location>
        <begin position="1065"/>
        <end position="1074"/>
    </location>
</feature>
<feature type="region of interest" description="Disordered" evidence="4">
    <location>
        <begin position="700"/>
        <end position="725"/>
    </location>
</feature>
<dbReference type="PANTHER" id="PTHR46698:SF3">
    <property type="entry name" value="TENECTIN ISOFORM 1-RELATED"/>
    <property type="match status" value="1"/>
</dbReference>
<dbReference type="InterPro" id="IPR001007">
    <property type="entry name" value="VWF_dom"/>
</dbReference>
<feature type="region of interest" description="Disordered" evidence="4">
    <location>
        <begin position="324"/>
        <end position="364"/>
    </location>
</feature>
<evidence type="ECO:0000256" key="4">
    <source>
        <dbReference type="SAM" id="MobiDB-lite"/>
    </source>
</evidence>
<feature type="compositionally biased region" description="Basic and acidic residues" evidence="4">
    <location>
        <begin position="2688"/>
        <end position="2697"/>
    </location>
</feature>
<accession>A0A921ZIT7</accession>
<dbReference type="GO" id="GO:0005576">
    <property type="term" value="C:extracellular region"/>
    <property type="evidence" value="ECO:0007669"/>
    <property type="project" value="UniProtKB-SubCell"/>
</dbReference>
<organism evidence="7 8">
    <name type="scientific">Manduca sexta</name>
    <name type="common">Tobacco hawkmoth</name>
    <name type="synonym">Tobacco hornworm</name>
    <dbReference type="NCBI Taxonomy" id="7130"/>
    <lineage>
        <taxon>Eukaryota</taxon>
        <taxon>Metazoa</taxon>
        <taxon>Ecdysozoa</taxon>
        <taxon>Arthropoda</taxon>
        <taxon>Hexapoda</taxon>
        <taxon>Insecta</taxon>
        <taxon>Pterygota</taxon>
        <taxon>Neoptera</taxon>
        <taxon>Endopterygota</taxon>
        <taxon>Lepidoptera</taxon>
        <taxon>Glossata</taxon>
        <taxon>Ditrysia</taxon>
        <taxon>Bombycoidea</taxon>
        <taxon>Sphingidae</taxon>
        <taxon>Sphinginae</taxon>
        <taxon>Sphingini</taxon>
        <taxon>Manduca</taxon>
    </lineage>
</organism>
<feature type="region of interest" description="Disordered" evidence="4">
    <location>
        <begin position="2432"/>
        <end position="2455"/>
    </location>
</feature>
<dbReference type="PANTHER" id="PTHR46698">
    <property type="entry name" value="CROSSVEINLESS 2"/>
    <property type="match status" value="1"/>
</dbReference>
<feature type="compositionally biased region" description="Basic and acidic residues" evidence="4">
    <location>
        <begin position="1026"/>
        <end position="1044"/>
    </location>
</feature>
<dbReference type="PROSITE" id="PS51257">
    <property type="entry name" value="PROKAR_LIPOPROTEIN"/>
    <property type="match status" value="1"/>
</dbReference>
<dbReference type="Proteomes" id="UP000791440">
    <property type="component" value="Unassembled WGS sequence"/>
</dbReference>
<keyword evidence="2" id="KW-0964">Secreted</keyword>
<feature type="compositionally biased region" description="Basic and acidic residues" evidence="4">
    <location>
        <begin position="815"/>
        <end position="824"/>
    </location>
</feature>
<reference evidence="7" key="2">
    <citation type="submission" date="2020-12" db="EMBL/GenBank/DDBJ databases">
        <authorList>
            <person name="Kanost M."/>
        </authorList>
    </citation>
    <scope>NUCLEOTIDE SEQUENCE</scope>
</reference>
<feature type="domain" description="VWFC" evidence="6">
    <location>
        <begin position="234"/>
        <end position="301"/>
    </location>
</feature>
<comment type="subcellular location">
    <subcellularLocation>
        <location evidence="1">Secreted</location>
    </subcellularLocation>
</comment>
<feature type="chain" id="PRO_5038324530" description="VWFC domain-containing protein" evidence="5">
    <location>
        <begin position="23"/>
        <end position="2910"/>
    </location>
</feature>
<feature type="region of interest" description="Disordered" evidence="4">
    <location>
        <begin position="1951"/>
        <end position="2012"/>
    </location>
</feature>
<feature type="compositionally biased region" description="Low complexity" evidence="4">
    <location>
        <begin position="2379"/>
        <end position="2391"/>
    </location>
</feature>
<feature type="compositionally biased region" description="Polar residues" evidence="4">
    <location>
        <begin position="1988"/>
        <end position="2006"/>
    </location>
</feature>
<evidence type="ECO:0000313" key="8">
    <source>
        <dbReference type="Proteomes" id="UP000791440"/>
    </source>
</evidence>
<feature type="region of interest" description="Disordered" evidence="4">
    <location>
        <begin position="1023"/>
        <end position="1101"/>
    </location>
</feature>
<dbReference type="InterPro" id="IPR052424">
    <property type="entry name" value="Kielin_Chordin-BMP_Reg"/>
</dbReference>
<feature type="compositionally biased region" description="Basic and acidic residues" evidence="4">
    <location>
        <begin position="668"/>
        <end position="678"/>
    </location>
</feature>
<dbReference type="EMBL" id="JH668596">
    <property type="protein sequence ID" value="KAG6458803.1"/>
    <property type="molecule type" value="Genomic_DNA"/>
</dbReference>
<feature type="compositionally biased region" description="Basic and acidic residues" evidence="4">
    <location>
        <begin position="919"/>
        <end position="930"/>
    </location>
</feature>
<evidence type="ECO:0000259" key="6">
    <source>
        <dbReference type="PROSITE" id="PS50184"/>
    </source>
</evidence>
<keyword evidence="8" id="KW-1185">Reference proteome</keyword>
<dbReference type="SMART" id="SM00214">
    <property type="entry name" value="VWC"/>
    <property type="match status" value="4"/>
</dbReference>
<protein>
    <recommendedName>
        <fullName evidence="6">VWFC domain-containing protein</fullName>
    </recommendedName>
</protein>